<keyword evidence="2" id="KW-0472">Membrane</keyword>
<feature type="compositionally biased region" description="Low complexity" evidence="1">
    <location>
        <begin position="187"/>
        <end position="205"/>
    </location>
</feature>
<evidence type="ECO:0000313" key="5">
    <source>
        <dbReference type="Proteomes" id="UP000567179"/>
    </source>
</evidence>
<dbReference type="Proteomes" id="UP000567179">
    <property type="component" value="Unassembled WGS sequence"/>
</dbReference>
<reference evidence="4 5" key="1">
    <citation type="journal article" date="2020" name="ISME J.">
        <title>Uncovering the hidden diversity of litter-decomposition mechanisms in mushroom-forming fungi.</title>
        <authorList>
            <person name="Floudas D."/>
            <person name="Bentzer J."/>
            <person name="Ahren D."/>
            <person name="Johansson T."/>
            <person name="Persson P."/>
            <person name="Tunlid A."/>
        </authorList>
    </citation>
    <scope>NUCLEOTIDE SEQUENCE [LARGE SCALE GENOMIC DNA]</scope>
    <source>
        <strain evidence="4 5">CBS 101986</strain>
    </source>
</reference>
<keyword evidence="5" id="KW-1185">Reference proteome</keyword>
<evidence type="ECO:0000256" key="2">
    <source>
        <dbReference type="SAM" id="Phobius"/>
    </source>
</evidence>
<gene>
    <name evidence="4" type="ORF">D9619_005238</name>
</gene>
<dbReference type="OrthoDB" id="2758521at2759"/>
<dbReference type="Gene3D" id="2.60.120.260">
    <property type="entry name" value="Galactose-binding domain-like"/>
    <property type="match status" value="1"/>
</dbReference>
<keyword evidence="3" id="KW-0732">Signal</keyword>
<evidence type="ECO:0000256" key="3">
    <source>
        <dbReference type="SAM" id="SignalP"/>
    </source>
</evidence>
<feature type="region of interest" description="Disordered" evidence="1">
    <location>
        <begin position="186"/>
        <end position="205"/>
    </location>
</feature>
<proteinExistence type="predicted"/>
<feature type="chain" id="PRO_5033993829" evidence="3">
    <location>
        <begin position="24"/>
        <end position="540"/>
    </location>
</feature>
<evidence type="ECO:0000256" key="1">
    <source>
        <dbReference type="SAM" id="MobiDB-lite"/>
    </source>
</evidence>
<comment type="caution">
    <text evidence="4">The sequence shown here is derived from an EMBL/GenBank/DDBJ whole genome shotgun (WGS) entry which is preliminary data.</text>
</comment>
<accession>A0A8H5BXW7</accession>
<keyword evidence="2" id="KW-0812">Transmembrane</keyword>
<keyword evidence="2" id="KW-1133">Transmembrane helix</keyword>
<protein>
    <submittedName>
        <fullName evidence="4">Uncharacterized protein</fullName>
    </submittedName>
</protein>
<sequence length="540" mass="57890">MGPMHWGFVMAIFAWHYVSPAVALISNRTIDDALGDSVTGQKVVFLPSTQGVWSNQDCIGCALNPDTTKAFDSTYTAATYNSGLGSISATLKFQGTAIYVFFILANSAPPGITTLTAVNFTLDEQPPVSKLHAPSVLTSDFEFNAMLWSQTGLPATQHTLVVSTSGVDNDVYVNFDYAIYTHDDEVVTPPATSSSPTTSGTAPSVVASSLPVSSNPFHPGVPTAASSIRGPASATNSSMVTLPALPNSVSPIPTTFLTTTNSIFPSTLKSESGDAVSSSHRGAIAGGAAGGAFLLLAFILAMLYLCRRHRQRNNRQLLIARPITSNTQNGSEHLQDPSSITPFPNVSHSMLRNAASIPDHSGVYLSEKSGRARRAFRQSPPLLSYVGTNDSSAAMSSPHTDDLRRARQEELNHQLTARQEAIRELSSDLDSITKGHDYDISRQHVRRVSGVTLHRLRSLAGRDAQQREGGDNGHVVTVGDLGARGAEGPTEVNMIELQELNRLLRLEIESLKLQQQSAWAQGLSDDPPPGYTPPMRNQQT</sequence>
<feature type="region of interest" description="Disordered" evidence="1">
    <location>
        <begin position="518"/>
        <end position="540"/>
    </location>
</feature>
<evidence type="ECO:0000313" key="4">
    <source>
        <dbReference type="EMBL" id="KAF5330548.1"/>
    </source>
</evidence>
<dbReference type="AlphaFoldDB" id="A0A8H5BXW7"/>
<name>A0A8H5BXW7_9AGAR</name>
<feature type="transmembrane region" description="Helical" evidence="2">
    <location>
        <begin position="284"/>
        <end position="306"/>
    </location>
</feature>
<feature type="signal peptide" evidence="3">
    <location>
        <begin position="1"/>
        <end position="23"/>
    </location>
</feature>
<feature type="region of interest" description="Disordered" evidence="1">
    <location>
        <begin position="327"/>
        <end position="346"/>
    </location>
</feature>
<dbReference type="EMBL" id="JAACJJ010000001">
    <property type="protein sequence ID" value="KAF5330548.1"/>
    <property type="molecule type" value="Genomic_DNA"/>
</dbReference>
<organism evidence="4 5">
    <name type="scientific">Psilocybe cf. subviscida</name>
    <dbReference type="NCBI Taxonomy" id="2480587"/>
    <lineage>
        <taxon>Eukaryota</taxon>
        <taxon>Fungi</taxon>
        <taxon>Dikarya</taxon>
        <taxon>Basidiomycota</taxon>
        <taxon>Agaricomycotina</taxon>
        <taxon>Agaricomycetes</taxon>
        <taxon>Agaricomycetidae</taxon>
        <taxon>Agaricales</taxon>
        <taxon>Agaricineae</taxon>
        <taxon>Strophariaceae</taxon>
        <taxon>Psilocybe</taxon>
    </lineage>
</organism>